<dbReference type="EMBL" id="MQSV01000003">
    <property type="protein sequence ID" value="OKL47887.1"/>
    <property type="molecule type" value="Genomic_DNA"/>
</dbReference>
<comment type="catalytic activity">
    <reaction evidence="9">
        <text>taurodeoxycholate + H2O = deoxycholate + taurine</text>
        <dbReference type="Rhea" id="RHEA:47556"/>
        <dbReference type="ChEBI" id="CHEBI:15377"/>
        <dbReference type="ChEBI" id="CHEBI:23614"/>
        <dbReference type="ChEBI" id="CHEBI:36261"/>
        <dbReference type="ChEBI" id="CHEBI:507393"/>
    </reaction>
    <physiologicalReaction direction="left-to-right" evidence="9">
        <dbReference type="Rhea" id="RHEA:47557"/>
    </physiologicalReaction>
</comment>
<dbReference type="RefSeq" id="WP_073709247.1">
    <property type="nucleotide sequence ID" value="NZ_MQSV01000003.1"/>
</dbReference>
<evidence type="ECO:0000256" key="6">
    <source>
        <dbReference type="ARBA" id="ARBA00044804"/>
    </source>
</evidence>
<dbReference type="AlphaFoldDB" id="A0A1Q5PLJ3"/>
<dbReference type="InterPro" id="IPR047711">
    <property type="entry name" value="CBAH"/>
</dbReference>
<dbReference type="Gene3D" id="3.60.60.10">
    <property type="entry name" value="Penicillin V Acylase, Chain A"/>
    <property type="match status" value="1"/>
</dbReference>
<evidence type="ECO:0000256" key="7">
    <source>
        <dbReference type="ARBA" id="ARBA00044806"/>
    </source>
</evidence>
<dbReference type="GO" id="GO:0006629">
    <property type="term" value="P:lipid metabolic process"/>
    <property type="evidence" value="ECO:0007669"/>
    <property type="project" value="UniProtKB-KW"/>
</dbReference>
<comment type="pathway">
    <text evidence="1">Lipid metabolism; bile acid biosynthesis.</text>
</comment>
<dbReference type="InterPro" id="IPR029055">
    <property type="entry name" value="Ntn_hydrolases_N"/>
</dbReference>
<evidence type="ECO:0000256" key="8">
    <source>
        <dbReference type="ARBA" id="ARBA00047285"/>
    </source>
</evidence>
<dbReference type="PANTHER" id="PTHR35527:SF2">
    <property type="entry name" value="HYDROLASE"/>
    <property type="match status" value="1"/>
</dbReference>
<comment type="caution">
    <text evidence="11">The sequence shown here is derived from an EMBL/GenBank/DDBJ whole genome shotgun (WGS) entry which is preliminary data.</text>
</comment>
<evidence type="ECO:0000313" key="11">
    <source>
        <dbReference type="EMBL" id="OKL47887.1"/>
    </source>
</evidence>
<evidence type="ECO:0000313" key="12">
    <source>
        <dbReference type="Proteomes" id="UP000186785"/>
    </source>
</evidence>
<evidence type="ECO:0000259" key="10">
    <source>
        <dbReference type="Pfam" id="PF02275"/>
    </source>
</evidence>
<comment type="catalytic activity">
    <reaction evidence="8">
        <text>cholate + taurine = taurocholate + H2O</text>
        <dbReference type="Rhea" id="RHEA:47108"/>
        <dbReference type="ChEBI" id="CHEBI:15377"/>
        <dbReference type="ChEBI" id="CHEBI:29747"/>
        <dbReference type="ChEBI" id="CHEBI:36257"/>
        <dbReference type="ChEBI" id="CHEBI:507393"/>
    </reaction>
    <physiologicalReaction direction="right-to-left" evidence="8">
        <dbReference type="Rhea" id="RHEA:47110"/>
    </physiologicalReaction>
</comment>
<evidence type="ECO:0000256" key="4">
    <source>
        <dbReference type="ARBA" id="ARBA00023098"/>
    </source>
</evidence>
<dbReference type="InterPro" id="IPR052193">
    <property type="entry name" value="Peptidase_C59"/>
</dbReference>
<dbReference type="GO" id="GO:0045302">
    <property type="term" value="F:choloylglycine hydrolase activity"/>
    <property type="evidence" value="ECO:0007669"/>
    <property type="project" value="UniProtKB-EC"/>
</dbReference>
<evidence type="ECO:0000256" key="3">
    <source>
        <dbReference type="ARBA" id="ARBA00022801"/>
    </source>
</evidence>
<evidence type="ECO:0000256" key="9">
    <source>
        <dbReference type="ARBA" id="ARBA00048897"/>
    </source>
</evidence>
<dbReference type="OrthoDB" id="1265391at2"/>
<dbReference type="InterPro" id="IPR029132">
    <property type="entry name" value="CBAH/NAAA_C"/>
</dbReference>
<accession>A0A1Q5PLJ3</accession>
<feature type="domain" description="Choloylglycine hydrolase/NAAA C-terminal" evidence="10">
    <location>
        <begin position="2"/>
        <end position="301"/>
    </location>
</feature>
<keyword evidence="4" id="KW-0443">Lipid metabolism</keyword>
<dbReference type="Pfam" id="PF02275">
    <property type="entry name" value="CBAH"/>
    <property type="match status" value="1"/>
</dbReference>
<gene>
    <name evidence="11" type="ORF">BSR29_05200</name>
</gene>
<keyword evidence="3" id="KW-0378">Hydrolase</keyword>
<organism evidence="11 12">
    <name type="scientific">Boudabousia liubingyangii</name>
    <dbReference type="NCBI Taxonomy" id="1921764"/>
    <lineage>
        <taxon>Bacteria</taxon>
        <taxon>Bacillati</taxon>
        <taxon>Actinomycetota</taxon>
        <taxon>Actinomycetes</taxon>
        <taxon>Actinomycetales</taxon>
        <taxon>Actinomycetaceae</taxon>
        <taxon>Boudabousia</taxon>
    </lineage>
</organism>
<keyword evidence="12" id="KW-1185">Reference proteome</keyword>
<evidence type="ECO:0000256" key="5">
    <source>
        <dbReference type="ARBA" id="ARBA00044769"/>
    </source>
</evidence>
<dbReference type="NCBIfam" id="NF038245">
    <property type="entry name" value="bile_salt_hydro"/>
    <property type="match status" value="1"/>
</dbReference>
<dbReference type="SUPFAM" id="SSF56235">
    <property type="entry name" value="N-terminal nucleophile aminohydrolases (Ntn hydrolases)"/>
    <property type="match status" value="1"/>
</dbReference>
<protein>
    <recommendedName>
        <fullName evidence="5">choloylglycine hydrolase</fullName>
        <ecNumber evidence="5">3.5.1.24</ecNumber>
    </recommendedName>
    <alternativeName>
        <fullName evidence="6">Bile salt hydrolase</fullName>
    </alternativeName>
    <alternativeName>
        <fullName evidence="7">Choloylglycine hydrolase</fullName>
    </alternativeName>
</protein>
<dbReference type="PANTHER" id="PTHR35527">
    <property type="entry name" value="CHOLOYLGLYCINE HYDROLASE"/>
    <property type="match status" value="1"/>
</dbReference>
<evidence type="ECO:0000256" key="1">
    <source>
        <dbReference type="ARBA" id="ARBA00004860"/>
    </source>
</evidence>
<reference evidence="11 12" key="1">
    <citation type="submission" date="2016-11" db="EMBL/GenBank/DDBJ databases">
        <title>Actinomyces gypaetusis sp. nov. isolated from the vulture Gypaetus barbatus in Qinghai Tibet Plateau China.</title>
        <authorList>
            <person name="Meng X."/>
        </authorList>
    </citation>
    <scope>NUCLEOTIDE SEQUENCE [LARGE SCALE GENOMIC DNA]</scope>
    <source>
        <strain evidence="11 12">VUL4_2</strain>
    </source>
</reference>
<name>A0A1Q5PLJ3_9ACTO</name>
<comment type="similarity">
    <text evidence="2">Belongs to the peptidase C59 family.</text>
</comment>
<dbReference type="Proteomes" id="UP000186785">
    <property type="component" value="Unassembled WGS sequence"/>
</dbReference>
<proteinExistence type="inferred from homology"/>
<sequence length="323" mass="35054">MCTALALCASNTCLFGRNLDLDAGFGQQVVVTPRKFSFEFRGGLVNADHEALIGMATVINGYPLYAEATNESGLSAAGLNFPGNAVYHPRKEGATNVAPFEFIPYVLTQCQNLAQVRELLGSLSVLDEPFAPQVPNSPLHWMIADKSGALVVESMADGLHWFENPLQVLTNNPPFDFHLENVKLYLNVSPSWPGNSFAPDVDLAPVGVGFGGRGLPGDSSPASRFVKAAFERSATLALSDQVSVSQFFRILESVAMVKGDTLNQAGQPEFTVYSSCCDTSDGTYYYTTYGNHQITAVRLPEDLEVDSLFEFPLVEGEQFNFVN</sequence>
<evidence type="ECO:0000256" key="2">
    <source>
        <dbReference type="ARBA" id="ARBA00006625"/>
    </source>
</evidence>
<dbReference type="EC" id="3.5.1.24" evidence="5"/>
<dbReference type="STRING" id="1921764.BSR28_06480"/>
<dbReference type="CDD" id="cd00542">
    <property type="entry name" value="Ntn_PVA"/>
    <property type="match status" value="1"/>
</dbReference>